<name>A0A1F5QY83_9BACT</name>
<accession>A0A1F5QY83</accession>
<evidence type="ECO:0000256" key="1">
    <source>
        <dbReference type="SAM" id="SignalP"/>
    </source>
</evidence>
<feature type="chain" id="PRO_5009520521" evidence="1">
    <location>
        <begin position="20"/>
        <end position="212"/>
    </location>
</feature>
<dbReference type="Proteomes" id="UP000177230">
    <property type="component" value="Unassembled WGS sequence"/>
</dbReference>
<reference evidence="2 3" key="1">
    <citation type="journal article" date="2016" name="Nat. Commun.">
        <title>Thousands of microbial genomes shed light on interconnected biogeochemical processes in an aquifer system.</title>
        <authorList>
            <person name="Anantharaman K."/>
            <person name="Brown C.T."/>
            <person name="Hug L.A."/>
            <person name="Sharon I."/>
            <person name="Castelle C.J."/>
            <person name="Probst A.J."/>
            <person name="Thomas B.C."/>
            <person name="Singh A."/>
            <person name="Wilkins M.J."/>
            <person name="Karaoz U."/>
            <person name="Brodie E.L."/>
            <person name="Williams K.H."/>
            <person name="Hubbard S.S."/>
            <person name="Banfield J.F."/>
        </authorList>
    </citation>
    <scope>NUCLEOTIDE SEQUENCE [LARGE SCALE GENOMIC DNA]</scope>
</reference>
<dbReference type="PROSITE" id="PS51257">
    <property type="entry name" value="PROKAR_LIPOPROTEIN"/>
    <property type="match status" value="1"/>
</dbReference>
<sequence>MTNKINLFLAGLFFVLATASCVPRPEGAADSETIDIREDPLQLPLEGQEPIKISAQGYDITIKPKAEYVLKGLVLSRKNYGSDWNSIISPCDLAVAWGKMTTTGLYKKVKWSQGNRWYYWRYDEGFPFDNSFIARYSANVHAIPANDNLRAALLHISSGDTLEAYGFLVYVDAVKGEGNFWWNSSLSREDAGDGSCEVMYIDEIQFRGMVYR</sequence>
<gene>
    <name evidence="2" type="ORF">A2024_09665</name>
</gene>
<dbReference type="AlphaFoldDB" id="A0A1F5QY83"/>
<evidence type="ECO:0000313" key="3">
    <source>
        <dbReference type="Proteomes" id="UP000177230"/>
    </source>
</evidence>
<keyword evidence="1" id="KW-0732">Signal</keyword>
<protein>
    <submittedName>
        <fullName evidence="2">Uncharacterized protein</fullName>
    </submittedName>
</protein>
<comment type="caution">
    <text evidence="2">The sequence shown here is derived from an EMBL/GenBank/DDBJ whole genome shotgun (WGS) entry which is preliminary data.</text>
</comment>
<dbReference type="EMBL" id="MFFM01000051">
    <property type="protein sequence ID" value="OGF07175.1"/>
    <property type="molecule type" value="Genomic_DNA"/>
</dbReference>
<proteinExistence type="predicted"/>
<organism evidence="2 3">
    <name type="scientific">Candidatus Edwardsbacteria bacterium GWF2_54_11</name>
    <dbReference type="NCBI Taxonomy" id="1817851"/>
    <lineage>
        <taxon>Bacteria</taxon>
        <taxon>Candidatus Edwardsiibacteriota</taxon>
    </lineage>
</organism>
<evidence type="ECO:0000313" key="2">
    <source>
        <dbReference type="EMBL" id="OGF07175.1"/>
    </source>
</evidence>
<feature type="signal peptide" evidence="1">
    <location>
        <begin position="1"/>
        <end position="19"/>
    </location>
</feature>